<gene>
    <name evidence="2" type="ordered locus">Geob_3019</name>
</gene>
<keyword evidence="3" id="KW-1185">Reference proteome</keyword>
<dbReference type="STRING" id="316067.Geob_3019"/>
<dbReference type="AlphaFoldDB" id="B9M316"/>
<name>B9M316_GEODF</name>
<reference evidence="2 3" key="1">
    <citation type="submission" date="2009-01" db="EMBL/GenBank/DDBJ databases">
        <title>Complete sequence of Geobacter sp. FRC-32.</title>
        <authorList>
            <consortium name="US DOE Joint Genome Institute"/>
            <person name="Lucas S."/>
            <person name="Copeland A."/>
            <person name="Lapidus A."/>
            <person name="Glavina del Rio T."/>
            <person name="Dalin E."/>
            <person name="Tice H."/>
            <person name="Bruce D."/>
            <person name="Goodwin L."/>
            <person name="Pitluck S."/>
            <person name="Saunders E."/>
            <person name="Brettin T."/>
            <person name="Detter J.C."/>
            <person name="Han C."/>
            <person name="Larimer F."/>
            <person name="Land M."/>
            <person name="Hauser L."/>
            <person name="Kyrpides N."/>
            <person name="Ovchinnikova G."/>
            <person name="Kostka J."/>
            <person name="Richardson P."/>
        </authorList>
    </citation>
    <scope>NUCLEOTIDE SEQUENCE [LARGE SCALE GENOMIC DNA]</scope>
    <source>
        <strain evidence="3">DSM 22248 / JCM 15807 / FRC-32</strain>
    </source>
</reference>
<dbReference type="Proteomes" id="UP000007721">
    <property type="component" value="Chromosome"/>
</dbReference>
<dbReference type="HOGENOM" id="CLU_102153_1_0_7"/>
<dbReference type="KEGG" id="geo:Geob_3019"/>
<evidence type="ECO:0000313" key="3">
    <source>
        <dbReference type="Proteomes" id="UP000007721"/>
    </source>
</evidence>
<organism evidence="2 3">
    <name type="scientific">Geotalea daltonii (strain DSM 22248 / JCM 15807 / FRC-32)</name>
    <name type="common">Geobacter daltonii</name>
    <dbReference type="NCBI Taxonomy" id="316067"/>
    <lineage>
        <taxon>Bacteria</taxon>
        <taxon>Pseudomonadati</taxon>
        <taxon>Thermodesulfobacteriota</taxon>
        <taxon>Desulfuromonadia</taxon>
        <taxon>Geobacterales</taxon>
        <taxon>Geobacteraceae</taxon>
        <taxon>Geotalea</taxon>
    </lineage>
</organism>
<protein>
    <submittedName>
        <fullName evidence="2">Uncharacterized protein</fullName>
    </submittedName>
</protein>
<feature type="region of interest" description="Disordered" evidence="1">
    <location>
        <begin position="45"/>
        <end position="90"/>
    </location>
</feature>
<accession>B9M316</accession>
<evidence type="ECO:0000313" key="2">
    <source>
        <dbReference type="EMBL" id="ACM21362.1"/>
    </source>
</evidence>
<sequence>MTGRILAAGSEIESMCTRCKAVYNHTIIAMVGGRVARVKCNTCGSEHNHRAEKPKEDPKPRRAASGSTASPRPKVKKDAGESEREEWERLFHTKDTGRAIPYDMEGSFKVEDLLDHPVFGFGVVCSRQQGKIEVLFNIGRKLLRCK</sequence>
<dbReference type="RefSeq" id="WP_012648090.1">
    <property type="nucleotide sequence ID" value="NC_011979.1"/>
</dbReference>
<feature type="compositionally biased region" description="Basic and acidic residues" evidence="1">
    <location>
        <begin position="46"/>
        <end position="60"/>
    </location>
</feature>
<proteinExistence type="predicted"/>
<dbReference type="OrthoDB" id="129834at2"/>
<dbReference type="EMBL" id="CP001390">
    <property type="protein sequence ID" value="ACM21362.1"/>
    <property type="molecule type" value="Genomic_DNA"/>
</dbReference>
<feature type="compositionally biased region" description="Basic and acidic residues" evidence="1">
    <location>
        <begin position="76"/>
        <end position="90"/>
    </location>
</feature>
<evidence type="ECO:0000256" key="1">
    <source>
        <dbReference type="SAM" id="MobiDB-lite"/>
    </source>
</evidence>
<dbReference type="eggNOG" id="ENOG503316B">
    <property type="taxonomic scope" value="Bacteria"/>
</dbReference>